<evidence type="ECO:0000313" key="13">
    <source>
        <dbReference type="EMBL" id="CAD2149809.1"/>
    </source>
</evidence>
<dbReference type="GO" id="GO:0000151">
    <property type="term" value="C:ubiquitin ligase complex"/>
    <property type="evidence" value="ECO:0007669"/>
    <property type="project" value="TreeGrafter"/>
</dbReference>
<dbReference type="GO" id="GO:0030968">
    <property type="term" value="P:endoplasmic reticulum unfolded protein response"/>
    <property type="evidence" value="ECO:0007669"/>
    <property type="project" value="TreeGrafter"/>
</dbReference>
<evidence type="ECO:0000256" key="5">
    <source>
        <dbReference type="ARBA" id="ARBA00022833"/>
    </source>
</evidence>
<dbReference type="EMBL" id="CAJEWN010000044">
    <property type="protein sequence ID" value="CAD2149809.1"/>
    <property type="molecule type" value="Genomic_DNA"/>
</dbReference>
<feature type="region of interest" description="Disordered" evidence="9">
    <location>
        <begin position="507"/>
        <end position="539"/>
    </location>
</feature>
<evidence type="ECO:0000256" key="10">
    <source>
        <dbReference type="SAM" id="Phobius"/>
    </source>
</evidence>
<sequence>MEVMFNFGYLPRIGFPTVKNYLMFSSILFFSGFYYYYRIVQTLGATLNLNIEHKEDDVELHESFTEENFARKFILVVQKHRLLFYILLNTCCAIVAFFGKKSIEFLYGRLTNHEESTLRKYFRRFVQTKLTFLIFISHHNLLEDILCWTPWLAIQIVCLLILELAELRVANTYNNVSSNVSIRRRVFIASATTNIFAISMIFFVFGIKDYIIFNYTLFLLADCLILLIQSIHLFFKLFILQDLNTQNLIQQQQGSTYYIDFIYGLFRDCLEFANYLHMIFYSHLAITYCCVFLIIQAQYYYGRISSKIRKHWQQREILLHISNSYLPANEDDLLKNSQCLICWQHMKNARKLPCSHIFHEHCLRRWLEQDSSCAVCRKSLSFNLNNLRQHHQQQNNINPIIAGDDVGQAMQMIVEIFSPHNNRIIRWISRFVYDSISEEQVNSMVNQVAEMFPQIPVDQIRQVVNTTGSVSASVDTLLAPNNLAGSINNVQVNPDAQQNAGIQFAEEAASGSEDDDDGSFITNTSEDQDDGQQMTDDEEHQNLNQEIPQSSSHLLQSSLQPSQMIRPQGFIKTKNEWLNGQMTKMLIDSRRRYLSSSRGQDLARSNLKILCEGSGL</sequence>
<dbReference type="AlphaFoldDB" id="A0A6V7UAG9"/>
<dbReference type="PROSITE" id="PS50089">
    <property type="entry name" value="ZF_RING_2"/>
    <property type="match status" value="1"/>
</dbReference>
<dbReference type="SUPFAM" id="SSF57850">
    <property type="entry name" value="RING/U-box"/>
    <property type="match status" value="1"/>
</dbReference>
<feature type="transmembrane region" description="Helical" evidence="10">
    <location>
        <begin position="186"/>
        <end position="206"/>
    </location>
</feature>
<dbReference type="GO" id="GO:0005829">
    <property type="term" value="C:cytosol"/>
    <property type="evidence" value="ECO:0007669"/>
    <property type="project" value="TreeGrafter"/>
</dbReference>
<evidence type="ECO:0000256" key="4">
    <source>
        <dbReference type="ARBA" id="ARBA00022771"/>
    </source>
</evidence>
<keyword evidence="3" id="KW-0479">Metal-binding</keyword>
<feature type="domain" description="RING-type" evidence="11">
    <location>
        <begin position="339"/>
        <end position="377"/>
    </location>
</feature>
<accession>A0A6V7UAG9</accession>
<feature type="transmembrane region" description="Helical" evidence="10">
    <location>
        <begin position="21"/>
        <end position="37"/>
    </location>
</feature>
<keyword evidence="2 10" id="KW-0812">Transmembrane</keyword>
<dbReference type="PANTHER" id="PTHR15067:SF5">
    <property type="entry name" value="E3 UBIQUITIN-PROTEIN LIGASE AMFR"/>
    <property type="match status" value="1"/>
</dbReference>
<evidence type="ECO:0000256" key="9">
    <source>
        <dbReference type="SAM" id="MobiDB-lite"/>
    </source>
</evidence>
<keyword evidence="6 10" id="KW-1133">Transmembrane helix</keyword>
<dbReference type="GO" id="GO:0005783">
    <property type="term" value="C:endoplasmic reticulum"/>
    <property type="evidence" value="ECO:0007669"/>
    <property type="project" value="TreeGrafter"/>
</dbReference>
<keyword evidence="7 10" id="KW-0472">Membrane</keyword>
<keyword evidence="5" id="KW-0862">Zinc</keyword>
<evidence type="ECO:0000259" key="12">
    <source>
        <dbReference type="PROSITE" id="PS51140"/>
    </source>
</evidence>
<dbReference type="GO" id="GO:0016020">
    <property type="term" value="C:membrane"/>
    <property type="evidence" value="ECO:0007669"/>
    <property type="project" value="UniProtKB-SubCell"/>
</dbReference>
<evidence type="ECO:0000256" key="3">
    <source>
        <dbReference type="ARBA" id="ARBA00022723"/>
    </source>
</evidence>
<feature type="transmembrane region" description="Helical" evidence="10">
    <location>
        <begin position="82"/>
        <end position="100"/>
    </location>
</feature>
<evidence type="ECO:0000256" key="8">
    <source>
        <dbReference type="PROSITE-ProRule" id="PRU00175"/>
    </source>
</evidence>
<feature type="transmembrane region" description="Helical" evidence="10">
    <location>
        <begin position="212"/>
        <end position="235"/>
    </location>
</feature>
<dbReference type="SMART" id="SM00546">
    <property type="entry name" value="CUE"/>
    <property type="match status" value="1"/>
</dbReference>
<dbReference type="InterPro" id="IPR001841">
    <property type="entry name" value="Znf_RING"/>
</dbReference>
<evidence type="ECO:0000256" key="7">
    <source>
        <dbReference type="ARBA" id="ARBA00023136"/>
    </source>
</evidence>
<evidence type="ECO:0000256" key="1">
    <source>
        <dbReference type="ARBA" id="ARBA00004141"/>
    </source>
</evidence>
<proteinExistence type="predicted"/>
<dbReference type="GO" id="GO:0061630">
    <property type="term" value="F:ubiquitin protein ligase activity"/>
    <property type="evidence" value="ECO:0007669"/>
    <property type="project" value="TreeGrafter"/>
</dbReference>
<dbReference type="GO" id="GO:0070936">
    <property type="term" value="P:protein K48-linked ubiquitination"/>
    <property type="evidence" value="ECO:0007669"/>
    <property type="project" value="TreeGrafter"/>
</dbReference>
<evidence type="ECO:0000256" key="2">
    <source>
        <dbReference type="ARBA" id="ARBA00022692"/>
    </source>
</evidence>
<organism evidence="13 14">
    <name type="scientific">Meloidogyne enterolobii</name>
    <name type="common">Root-knot nematode worm</name>
    <name type="synonym">Meloidogyne mayaguensis</name>
    <dbReference type="NCBI Taxonomy" id="390850"/>
    <lineage>
        <taxon>Eukaryota</taxon>
        <taxon>Metazoa</taxon>
        <taxon>Ecdysozoa</taxon>
        <taxon>Nematoda</taxon>
        <taxon>Chromadorea</taxon>
        <taxon>Rhabditida</taxon>
        <taxon>Tylenchina</taxon>
        <taxon>Tylenchomorpha</taxon>
        <taxon>Tylenchoidea</taxon>
        <taxon>Meloidogynidae</taxon>
        <taxon>Meloidogyninae</taxon>
        <taxon>Meloidogyne</taxon>
    </lineage>
</organism>
<comment type="caution">
    <text evidence="13">The sequence shown here is derived from an EMBL/GenBank/DDBJ whole genome shotgun (WGS) entry which is preliminary data.</text>
</comment>
<dbReference type="OrthoDB" id="3824970at2759"/>
<feature type="transmembrane region" description="Helical" evidence="10">
    <location>
        <begin position="279"/>
        <end position="301"/>
    </location>
</feature>
<dbReference type="PROSITE" id="PS51140">
    <property type="entry name" value="CUE"/>
    <property type="match status" value="1"/>
</dbReference>
<dbReference type="Proteomes" id="UP000580250">
    <property type="component" value="Unassembled WGS sequence"/>
</dbReference>
<protein>
    <submittedName>
        <fullName evidence="13">Uncharacterized protein</fullName>
    </submittedName>
</protein>
<evidence type="ECO:0000259" key="11">
    <source>
        <dbReference type="PROSITE" id="PS50089"/>
    </source>
</evidence>
<dbReference type="PANTHER" id="PTHR15067">
    <property type="entry name" value="E3 UBIQUITIN-PROTEIN LIGASE RNF8"/>
    <property type="match status" value="1"/>
</dbReference>
<dbReference type="CDD" id="cd14424">
    <property type="entry name" value="CUE_Cue1p_like"/>
    <property type="match status" value="1"/>
</dbReference>
<evidence type="ECO:0000313" key="14">
    <source>
        <dbReference type="Proteomes" id="UP000580250"/>
    </source>
</evidence>
<dbReference type="GO" id="GO:0043130">
    <property type="term" value="F:ubiquitin binding"/>
    <property type="evidence" value="ECO:0007669"/>
    <property type="project" value="InterPro"/>
</dbReference>
<feature type="transmembrane region" description="Helical" evidence="10">
    <location>
        <begin position="148"/>
        <end position="165"/>
    </location>
</feature>
<reference evidence="13 14" key="1">
    <citation type="submission" date="2020-08" db="EMBL/GenBank/DDBJ databases">
        <authorList>
            <person name="Koutsovoulos G."/>
            <person name="Danchin GJ E."/>
        </authorList>
    </citation>
    <scope>NUCLEOTIDE SEQUENCE [LARGE SCALE GENOMIC DNA]</scope>
</reference>
<name>A0A6V7UAG9_MELEN</name>
<dbReference type="InterPro" id="IPR003892">
    <property type="entry name" value="CUE"/>
</dbReference>
<dbReference type="SMART" id="SM00184">
    <property type="entry name" value="RING"/>
    <property type="match status" value="1"/>
</dbReference>
<dbReference type="Gene3D" id="1.10.8.10">
    <property type="entry name" value="DNA helicase RuvA subunit, C-terminal domain"/>
    <property type="match status" value="1"/>
</dbReference>
<dbReference type="Pfam" id="PF02845">
    <property type="entry name" value="CUE"/>
    <property type="match status" value="1"/>
</dbReference>
<keyword evidence="4 8" id="KW-0863">Zinc-finger</keyword>
<feature type="compositionally biased region" description="Acidic residues" evidence="9">
    <location>
        <begin position="526"/>
        <end position="539"/>
    </location>
</feature>
<feature type="domain" description="CUE" evidence="12">
    <location>
        <begin position="440"/>
        <end position="487"/>
    </location>
</feature>
<gene>
    <name evidence="13" type="ORF">MENT_LOCUS9816</name>
</gene>
<dbReference type="GO" id="GO:0008270">
    <property type="term" value="F:zinc ion binding"/>
    <property type="evidence" value="ECO:0007669"/>
    <property type="project" value="UniProtKB-KW"/>
</dbReference>
<dbReference type="Gene3D" id="3.30.40.10">
    <property type="entry name" value="Zinc/RING finger domain, C3HC4 (zinc finger)"/>
    <property type="match status" value="1"/>
</dbReference>
<dbReference type="CDD" id="cd16455">
    <property type="entry name" value="RING-H2_AMFR"/>
    <property type="match status" value="1"/>
</dbReference>
<comment type="subcellular location">
    <subcellularLocation>
        <location evidence="1">Membrane</location>
        <topology evidence="1">Multi-pass membrane protein</topology>
    </subcellularLocation>
</comment>
<dbReference type="Pfam" id="PF13639">
    <property type="entry name" value="zf-RING_2"/>
    <property type="match status" value="1"/>
</dbReference>
<dbReference type="GO" id="GO:0006511">
    <property type="term" value="P:ubiquitin-dependent protein catabolic process"/>
    <property type="evidence" value="ECO:0007669"/>
    <property type="project" value="TreeGrafter"/>
</dbReference>
<dbReference type="InterPro" id="IPR013083">
    <property type="entry name" value="Znf_RING/FYVE/PHD"/>
</dbReference>
<evidence type="ECO:0000256" key="6">
    <source>
        <dbReference type="ARBA" id="ARBA00022989"/>
    </source>
</evidence>